<reference evidence="1" key="1">
    <citation type="journal article" date="2016" name="Nat. Genet.">
        <title>A high-quality carrot genome assembly provides new insights into carotenoid accumulation and asterid genome evolution.</title>
        <authorList>
            <person name="Iorizzo M."/>
            <person name="Ellison S."/>
            <person name="Senalik D."/>
            <person name="Zeng P."/>
            <person name="Satapoomin P."/>
            <person name="Huang J."/>
            <person name="Bowman M."/>
            <person name="Iovene M."/>
            <person name="Sanseverino W."/>
            <person name="Cavagnaro P."/>
            <person name="Yildiz M."/>
            <person name="Macko-Podgorni A."/>
            <person name="Moranska E."/>
            <person name="Grzebelus E."/>
            <person name="Grzebelus D."/>
            <person name="Ashrafi H."/>
            <person name="Zheng Z."/>
            <person name="Cheng S."/>
            <person name="Spooner D."/>
            <person name="Van Deynze A."/>
            <person name="Simon P."/>
        </authorList>
    </citation>
    <scope>NUCLEOTIDE SEQUENCE</scope>
    <source>
        <tissue evidence="1">Leaf</tissue>
    </source>
</reference>
<reference evidence="1" key="2">
    <citation type="submission" date="2022-03" db="EMBL/GenBank/DDBJ databases">
        <title>Draft title - Genomic analysis of global carrot germplasm unveils the trajectory of domestication and the origin of high carotenoid orange carrot.</title>
        <authorList>
            <person name="Iorizzo M."/>
            <person name="Ellison S."/>
            <person name="Senalik D."/>
            <person name="Macko-Podgorni A."/>
            <person name="Grzebelus D."/>
            <person name="Bostan H."/>
            <person name="Rolling W."/>
            <person name="Curaba J."/>
            <person name="Simon P."/>
        </authorList>
    </citation>
    <scope>NUCLEOTIDE SEQUENCE</scope>
    <source>
        <tissue evidence="1">Leaf</tissue>
    </source>
</reference>
<dbReference type="Gramene" id="KZM85490">
    <property type="protein sequence ID" value="KZM85490"/>
    <property type="gene ID" value="DCAR_027088"/>
</dbReference>
<name>A0A175YQI2_DAUCS</name>
<protein>
    <submittedName>
        <fullName evidence="1">Uncharacterized protein</fullName>
    </submittedName>
</protein>
<dbReference type="Proteomes" id="UP000077755">
    <property type="component" value="Chromosome 8"/>
</dbReference>
<dbReference type="EMBL" id="CP093350">
    <property type="protein sequence ID" value="WOH12976.1"/>
    <property type="molecule type" value="Genomic_DNA"/>
</dbReference>
<organism evidence="1 2">
    <name type="scientific">Daucus carota subsp. sativus</name>
    <name type="common">Carrot</name>
    <dbReference type="NCBI Taxonomy" id="79200"/>
    <lineage>
        <taxon>Eukaryota</taxon>
        <taxon>Viridiplantae</taxon>
        <taxon>Streptophyta</taxon>
        <taxon>Embryophyta</taxon>
        <taxon>Tracheophyta</taxon>
        <taxon>Spermatophyta</taxon>
        <taxon>Magnoliopsida</taxon>
        <taxon>eudicotyledons</taxon>
        <taxon>Gunneridae</taxon>
        <taxon>Pentapetalae</taxon>
        <taxon>asterids</taxon>
        <taxon>campanulids</taxon>
        <taxon>Apiales</taxon>
        <taxon>Apiaceae</taxon>
        <taxon>Apioideae</taxon>
        <taxon>Scandiceae</taxon>
        <taxon>Daucinae</taxon>
        <taxon>Daucus</taxon>
        <taxon>Daucus sect. Daucus</taxon>
    </lineage>
</organism>
<evidence type="ECO:0000313" key="1">
    <source>
        <dbReference type="EMBL" id="WOH12976.1"/>
    </source>
</evidence>
<gene>
    <name evidence="1" type="ORF">DCAR_0832485</name>
</gene>
<proteinExistence type="predicted"/>
<keyword evidence="2" id="KW-1185">Reference proteome</keyword>
<evidence type="ECO:0000313" key="2">
    <source>
        <dbReference type="Proteomes" id="UP000077755"/>
    </source>
</evidence>
<sequence length="83" mass="8978">MCISLLSMTGAYACAILATTPKSTNLSNINNTRKGIVVAIIVYVAIVVVLLMSLVVRFIRYMVGEMRNKNVRGEAAAEDTEIA</sequence>
<dbReference type="AlphaFoldDB" id="A0A175YQI2"/>
<accession>A0A175YQI2</accession>